<dbReference type="Gene3D" id="3.30.559.10">
    <property type="entry name" value="Chloramphenicol acetyltransferase-like domain"/>
    <property type="match status" value="2"/>
</dbReference>
<dbReference type="GO" id="GO:0016746">
    <property type="term" value="F:acyltransferase activity"/>
    <property type="evidence" value="ECO:0007669"/>
    <property type="project" value="UniProtKB-KW"/>
</dbReference>
<organism evidence="4">
    <name type="scientific">Fagus sylvatica</name>
    <name type="common">Beechnut</name>
    <dbReference type="NCBI Taxonomy" id="28930"/>
    <lineage>
        <taxon>Eukaryota</taxon>
        <taxon>Viridiplantae</taxon>
        <taxon>Streptophyta</taxon>
        <taxon>Embryophyta</taxon>
        <taxon>Tracheophyta</taxon>
        <taxon>Spermatophyta</taxon>
        <taxon>Magnoliopsida</taxon>
        <taxon>eudicotyledons</taxon>
        <taxon>Gunneridae</taxon>
        <taxon>Pentapetalae</taxon>
        <taxon>rosids</taxon>
        <taxon>fabids</taxon>
        <taxon>Fagales</taxon>
        <taxon>Fagaceae</taxon>
        <taxon>Fagus</taxon>
    </lineage>
</organism>
<gene>
    <name evidence="4" type="ORF">FSB_LOCUS17916</name>
</gene>
<evidence type="ECO:0008006" key="5">
    <source>
        <dbReference type="Google" id="ProtNLM"/>
    </source>
</evidence>
<evidence type="ECO:0000256" key="3">
    <source>
        <dbReference type="ARBA" id="ARBA00023315"/>
    </source>
</evidence>
<dbReference type="EMBL" id="OIVN01001113">
    <property type="protein sequence ID" value="SPC90034.1"/>
    <property type="molecule type" value="Genomic_DNA"/>
</dbReference>
<dbReference type="PANTHER" id="PTHR31623:SF122">
    <property type="entry name" value="HXXXD-TYPE ACYL-TRANSFERASE FAMILY PROTEIN"/>
    <property type="match status" value="1"/>
</dbReference>
<dbReference type="InterPro" id="IPR023213">
    <property type="entry name" value="CAT-like_dom_sf"/>
</dbReference>
<accession>A0A2N9FTG6</accession>
<keyword evidence="2" id="KW-0808">Transferase</keyword>
<evidence type="ECO:0000256" key="1">
    <source>
        <dbReference type="ARBA" id="ARBA00009861"/>
    </source>
</evidence>
<dbReference type="Pfam" id="PF02458">
    <property type="entry name" value="Transferase"/>
    <property type="match status" value="1"/>
</dbReference>
<dbReference type="PANTHER" id="PTHR31623">
    <property type="entry name" value="F21J9.9"/>
    <property type="match status" value="1"/>
</dbReference>
<reference evidence="4" key="1">
    <citation type="submission" date="2018-02" db="EMBL/GenBank/DDBJ databases">
        <authorList>
            <person name="Cohen D.B."/>
            <person name="Kent A.D."/>
        </authorList>
    </citation>
    <scope>NUCLEOTIDE SEQUENCE</scope>
</reference>
<name>A0A2N9FTG6_FAGSY</name>
<proteinExistence type="inferred from homology"/>
<protein>
    <recommendedName>
        <fullName evidence="5">BAHD acyltransferase</fullName>
    </recommendedName>
</protein>
<keyword evidence="3" id="KW-0012">Acyltransferase</keyword>
<comment type="similarity">
    <text evidence="1">Belongs to the plant acyltransferase family.</text>
</comment>
<dbReference type="AlphaFoldDB" id="A0A2N9FTG6"/>
<sequence length="444" mass="49886">MNKIEMEIKVEIIKRETIKPSSLTPHNLRCFDLCLIDQLQPIVYIPLALFYSNHNDPLHNSHAKVADKSHKLKTSLSESLTRFYPLAGRIKDHVSIECNDVGADYLEARVNCLLSDILQQPEQKMLHFFLPEEIESLQAGTERLVLVQASFFECGGMAIGVCISHRLADAAMISMFIKGWADMALGSGEEVVPEFSAASRLPPRRDFSPTPPAMNLMNEKRATKRYVFDASKIASLKAKAASASVEQTTRIEAVSALIWKCAMTASRSNFGSPKPSMLIQMMNIRKRVLPPFSENSFGNLVWYFGAQTRDSQTELHSLVGELRKGKEAFTENYATKFQGDEAFSIVGKCSEEFDNHHTTEVMDSFCFSSWCRYPLYEADFGWGKPTWVTIAGLVYKNVTVLMDTRDGSGIEAWVTLSEEDMTLFQRDQELLTFASLNPSVLDKA</sequence>
<evidence type="ECO:0000256" key="2">
    <source>
        <dbReference type="ARBA" id="ARBA00022679"/>
    </source>
</evidence>
<evidence type="ECO:0000313" key="4">
    <source>
        <dbReference type="EMBL" id="SPC90034.1"/>
    </source>
</evidence>